<dbReference type="STRING" id="112248.SAMN05444392_105188"/>
<dbReference type="RefSeq" id="WP_073154795.1">
    <property type="nucleotide sequence ID" value="NZ_FQVL01000005.1"/>
</dbReference>
<evidence type="ECO:0000256" key="10">
    <source>
        <dbReference type="ARBA" id="ARBA00023310"/>
    </source>
</evidence>
<dbReference type="InterPro" id="IPR050059">
    <property type="entry name" value="ATP_synthase_B_chain"/>
</dbReference>
<feature type="coiled-coil region" evidence="15">
    <location>
        <begin position="39"/>
        <end position="117"/>
    </location>
</feature>
<comment type="function">
    <text evidence="11 13">F(1)F(0) ATP synthase produces ATP from ADP in the presence of a proton or sodium gradient. F-type ATPases consist of two structural domains, F(1) containing the extramembraneous catalytic core and F(0) containing the membrane proton channel, linked together by a central stalk and a peripheral stalk. During catalysis, ATP synthesis in the catalytic domain of F(1) is coupled via a rotary mechanism of the central stalk subunits to proton translocation.</text>
</comment>
<evidence type="ECO:0000256" key="5">
    <source>
        <dbReference type="ARBA" id="ARBA00022692"/>
    </source>
</evidence>
<evidence type="ECO:0000256" key="11">
    <source>
        <dbReference type="ARBA" id="ARBA00025198"/>
    </source>
</evidence>
<accession>A0A1M4XU40</accession>
<reference evidence="16 17" key="1">
    <citation type="submission" date="2016-11" db="EMBL/GenBank/DDBJ databases">
        <authorList>
            <person name="Jaros S."/>
            <person name="Januszkiewicz K."/>
            <person name="Wedrychowicz H."/>
        </authorList>
    </citation>
    <scope>NUCLEOTIDE SEQUENCE [LARGE SCALE GENOMIC DNA]</scope>
    <source>
        <strain evidence="16 17">DSM 44666</strain>
    </source>
</reference>
<organism evidence="16 17">
    <name type="scientific">Seinonella peptonophila</name>
    <dbReference type="NCBI Taxonomy" id="112248"/>
    <lineage>
        <taxon>Bacteria</taxon>
        <taxon>Bacillati</taxon>
        <taxon>Bacillota</taxon>
        <taxon>Bacilli</taxon>
        <taxon>Bacillales</taxon>
        <taxon>Thermoactinomycetaceae</taxon>
        <taxon>Seinonella</taxon>
    </lineage>
</organism>
<evidence type="ECO:0000256" key="12">
    <source>
        <dbReference type="ARBA" id="ARBA00037847"/>
    </source>
</evidence>
<comment type="similarity">
    <text evidence="1 13 14">Belongs to the ATPase B chain family.</text>
</comment>
<evidence type="ECO:0000256" key="9">
    <source>
        <dbReference type="ARBA" id="ARBA00023136"/>
    </source>
</evidence>
<dbReference type="InterPro" id="IPR028987">
    <property type="entry name" value="ATP_synth_B-like_membr_sf"/>
</dbReference>
<protein>
    <recommendedName>
        <fullName evidence="13">ATP synthase subunit b</fullName>
    </recommendedName>
    <alternativeName>
        <fullName evidence="13">ATP synthase F(0) sector subunit b</fullName>
    </alternativeName>
    <alternativeName>
        <fullName evidence="13">ATPase subunit I</fullName>
    </alternativeName>
    <alternativeName>
        <fullName evidence="13">F-type ATPase subunit b</fullName>
        <shortName evidence="13">F-ATPase subunit b</shortName>
    </alternativeName>
</protein>
<evidence type="ECO:0000256" key="1">
    <source>
        <dbReference type="ARBA" id="ARBA00005513"/>
    </source>
</evidence>
<keyword evidence="2 13" id="KW-0813">Transport</keyword>
<evidence type="ECO:0000256" key="13">
    <source>
        <dbReference type="HAMAP-Rule" id="MF_01398"/>
    </source>
</evidence>
<dbReference type="PANTHER" id="PTHR33445:SF1">
    <property type="entry name" value="ATP SYNTHASE SUBUNIT B"/>
    <property type="match status" value="1"/>
</dbReference>
<keyword evidence="7 13" id="KW-1133">Transmembrane helix</keyword>
<dbReference type="Pfam" id="PF00430">
    <property type="entry name" value="ATP-synt_B"/>
    <property type="match status" value="1"/>
</dbReference>
<name>A0A1M4XU40_9BACL</name>
<dbReference type="GO" id="GO:0005886">
    <property type="term" value="C:plasma membrane"/>
    <property type="evidence" value="ECO:0007669"/>
    <property type="project" value="UniProtKB-SubCell"/>
</dbReference>
<keyword evidence="3 13" id="KW-1003">Cell membrane</keyword>
<dbReference type="SUPFAM" id="SSF81573">
    <property type="entry name" value="F1F0 ATP synthase subunit B, membrane domain"/>
    <property type="match status" value="1"/>
</dbReference>
<evidence type="ECO:0000256" key="15">
    <source>
        <dbReference type="SAM" id="Coils"/>
    </source>
</evidence>
<evidence type="ECO:0000256" key="7">
    <source>
        <dbReference type="ARBA" id="ARBA00022989"/>
    </source>
</evidence>
<dbReference type="GO" id="GO:0012505">
    <property type="term" value="C:endomembrane system"/>
    <property type="evidence" value="ECO:0007669"/>
    <property type="project" value="UniProtKB-SubCell"/>
</dbReference>
<feature type="transmembrane region" description="Helical" evidence="13">
    <location>
        <begin position="6"/>
        <end position="28"/>
    </location>
</feature>
<keyword evidence="6 13" id="KW-0375">Hydrogen ion transport</keyword>
<evidence type="ECO:0000256" key="2">
    <source>
        <dbReference type="ARBA" id="ARBA00022448"/>
    </source>
</evidence>
<dbReference type="PANTHER" id="PTHR33445">
    <property type="entry name" value="ATP SYNTHASE SUBUNIT B', CHLOROPLASTIC"/>
    <property type="match status" value="1"/>
</dbReference>
<evidence type="ECO:0000256" key="6">
    <source>
        <dbReference type="ARBA" id="ARBA00022781"/>
    </source>
</evidence>
<dbReference type="Proteomes" id="UP000184476">
    <property type="component" value="Unassembled WGS sequence"/>
</dbReference>
<keyword evidence="17" id="KW-1185">Reference proteome</keyword>
<dbReference type="AlphaFoldDB" id="A0A1M4XU40"/>
<keyword evidence="9 13" id="KW-0472">Membrane</keyword>
<evidence type="ECO:0000256" key="14">
    <source>
        <dbReference type="RuleBase" id="RU003848"/>
    </source>
</evidence>
<keyword evidence="8 13" id="KW-0406">Ion transport</keyword>
<dbReference type="InterPro" id="IPR005864">
    <property type="entry name" value="ATP_synth_F0_bsu_bac"/>
</dbReference>
<proteinExistence type="inferred from homology"/>
<dbReference type="HAMAP" id="MF_01398">
    <property type="entry name" value="ATP_synth_b_bprime"/>
    <property type="match status" value="1"/>
</dbReference>
<dbReference type="GO" id="GO:0045259">
    <property type="term" value="C:proton-transporting ATP synthase complex"/>
    <property type="evidence" value="ECO:0007669"/>
    <property type="project" value="UniProtKB-KW"/>
</dbReference>
<evidence type="ECO:0000256" key="4">
    <source>
        <dbReference type="ARBA" id="ARBA00022547"/>
    </source>
</evidence>
<keyword evidence="10 13" id="KW-0066">ATP synthesis</keyword>
<evidence type="ECO:0000256" key="3">
    <source>
        <dbReference type="ARBA" id="ARBA00022475"/>
    </source>
</evidence>
<dbReference type="EMBL" id="FQVL01000005">
    <property type="protein sequence ID" value="SHE97097.1"/>
    <property type="molecule type" value="Genomic_DNA"/>
</dbReference>
<sequence length="162" mass="18754">MLKLEIGTMLFQIIAFVVLMLLVSRFGLRPVLGMMKHRQDHIQAQIRSVEENREQMEKLVEEQKTALHEARIEAKEIIERAKVQKDREAEVIINQAKDRAERMLQEAKLEIIREKEKAISELRDQVGLLSIDLAGKVLGQEIDSKQQSKLVGRYLEEVGRVQ</sequence>
<evidence type="ECO:0000313" key="17">
    <source>
        <dbReference type="Proteomes" id="UP000184476"/>
    </source>
</evidence>
<dbReference type="NCBIfam" id="TIGR01144">
    <property type="entry name" value="ATP_synt_b"/>
    <property type="match status" value="1"/>
</dbReference>
<dbReference type="InterPro" id="IPR002146">
    <property type="entry name" value="ATP_synth_b/b'su_bac/chlpt"/>
</dbReference>
<keyword evidence="5 13" id="KW-0812">Transmembrane</keyword>
<evidence type="ECO:0000256" key="8">
    <source>
        <dbReference type="ARBA" id="ARBA00023065"/>
    </source>
</evidence>
<dbReference type="CDD" id="cd06503">
    <property type="entry name" value="ATP-synt_Fo_b"/>
    <property type="match status" value="1"/>
</dbReference>
<gene>
    <name evidence="13" type="primary">atpF</name>
    <name evidence="16" type="ORF">SAMN05444392_105188</name>
</gene>
<comment type="function">
    <text evidence="13">Component of the F(0) channel, it forms part of the peripheral stalk, linking F(1) to F(0).</text>
</comment>
<comment type="subcellular location">
    <subcellularLocation>
        <location evidence="13">Cell membrane</location>
        <topology evidence="13">Single-pass membrane protein</topology>
    </subcellularLocation>
    <subcellularLocation>
        <location evidence="12">Endomembrane system</location>
        <topology evidence="12">Single-pass membrane protein</topology>
    </subcellularLocation>
</comment>
<comment type="subunit">
    <text evidence="13">F-type ATPases have 2 components, F(1) - the catalytic core - and F(0) - the membrane proton channel. F(1) has five subunits: alpha(3), beta(3), gamma(1), delta(1), epsilon(1). F(0) has three main subunits: a(1), b(2) and c(10-14). The alpha and beta chains form an alternating ring which encloses part of the gamma chain. F(1) is attached to F(0) by a central stalk formed by the gamma and epsilon chains, while a peripheral stalk is formed by the delta and b chains.</text>
</comment>
<dbReference type="GO" id="GO:0046961">
    <property type="term" value="F:proton-transporting ATPase activity, rotational mechanism"/>
    <property type="evidence" value="ECO:0007669"/>
    <property type="project" value="TreeGrafter"/>
</dbReference>
<keyword evidence="4 13" id="KW-0138">CF(0)</keyword>
<evidence type="ECO:0000313" key="16">
    <source>
        <dbReference type="EMBL" id="SHE97097.1"/>
    </source>
</evidence>
<dbReference type="GO" id="GO:0046933">
    <property type="term" value="F:proton-transporting ATP synthase activity, rotational mechanism"/>
    <property type="evidence" value="ECO:0007669"/>
    <property type="project" value="UniProtKB-UniRule"/>
</dbReference>
<keyword evidence="15" id="KW-0175">Coiled coil</keyword>